<feature type="binding site" evidence="14">
    <location>
        <position position="315"/>
    </location>
    <ligand>
        <name>substrate</name>
    </ligand>
</feature>
<dbReference type="PANTHER" id="PTHR38011">
    <property type="entry name" value="DIHYDROFOLATE REDUCTASE FAMILY PROTEIN (AFU_ORTHOLOGUE AFUA_8G06820)"/>
    <property type="match status" value="1"/>
</dbReference>
<feature type="binding site" evidence="14">
    <location>
        <begin position="317"/>
        <end position="323"/>
    </location>
    <ligand>
        <name>NADP(+)</name>
        <dbReference type="ChEBI" id="CHEBI:58349"/>
    </ligand>
</feature>
<name>A0A5C5ZNH2_9BACT</name>
<evidence type="ECO:0000256" key="2">
    <source>
        <dbReference type="ARBA" id="ARBA00004882"/>
    </source>
</evidence>
<dbReference type="InterPro" id="IPR024072">
    <property type="entry name" value="DHFR-like_dom_sf"/>
</dbReference>
<gene>
    <name evidence="17" type="primary">ribD</name>
    <name evidence="17" type="ORF">Mal64_21530</name>
</gene>
<evidence type="ECO:0000256" key="12">
    <source>
        <dbReference type="PIRNR" id="PIRNR006769"/>
    </source>
</evidence>
<dbReference type="PROSITE" id="PS00903">
    <property type="entry name" value="CYT_DCMP_DEAMINASES_1"/>
    <property type="match status" value="1"/>
</dbReference>
<keyword evidence="7 12" id="KW-0479">Metal-binding</keyword>
<keyword evidence="18" id="KW-1185">Reference proteome</keyword>
<evidence type="ECO:0000256" key="9">
    <source>
        <dbReference type="ARBA" id="ARBA00022857"/>
    </source>
</evidence>
<dbReference type="AlphaFoldDB" id="A0A5C5ZNH2"/>
<feature type="binding site" evidence="15">
    <location>
        <position position="97"/>
    </location>
    <ligand>
        <name>Zn(2+)</name>
        <dbReference type="ChEBI" id="CHEBI:29105"/>
        <note>catalytic</note>
    </ligand>
</feature>
<evidence type="ECO:0000313" key="18">
    <source>
        <dbReference type="Proteomes" id="UP000315440"/>
    </source>
</evidence>
<comment type="function">
    <text evidence="1 12">Converts 2,5-diamino-6-(ribosylamino)-4(3h)-pyrimidinone 5'-phosphate into 5-amino-6-(ribosylamino)-2,4(1h,3h)-pyrimidinedione 5'-phosphate.</text>
</comment>
<dbReference type="Gene3D" id="3.40.140.10">
    <property type="entry name" value="Cytidine Deaminase, domain 2"/>
    <property type="match status" value="1"/>
</dbReference>
<dbReference type="RefSeq" id="WP_231993655.1">
    <property type="nucleotide sequence ID" value="NZ_SJPQ01000002.1"/>
</dbReference>
<evidence type="ECO:0000256" key="7">
    <source>
        <dbReference type="ARBA" id="ARBA00022723"/>
    </source>
</evidence>
<evidence type="ECO:0000259" key="16">
    <source>
        <dbReference type="PROSITE" id="PS51747"/>
    </source>
</evidence>
<evidence type="ECO:0000256" key="15">
    <source>
        <dbReference type="PIRSR" id="PIRSR006769-3"/>
    </source>
</evidence>
<dbReference type="Pfam" id="PF00383">
    <property type="entry name" value="dCMP_cyt_deam_1"/>
    <property type="match status" value="1"/>
</dbReference>
<evidence type="ECO:0000313" key="17">
    <source>
        <dbReference type="EMBL" id="TWT88666.1"/>
    </source>
</evidence>
<dbReference type="Pfam" id="PF01872">
    <property type="entry name" value="RibD_C"/>
    <property type="match status" value="1"/>
</dbReference>
<dbReference type="InterPro" id="IPR002125">
    <property type="entry name" value="CMP_dCMP_dom"/>
</dbReference>
<evidence type="ECO:0000256" key="5">
    <source>
        <dbReference type="ARBA" id="ARBA00007417"/>
    </source>
</evidence>
<feature type="binding site" evidence="14">
    <location>
        <position position="218"/>
    </location>
    <ligand>
        <name>NADP(+)</name>
        <dbReference type="ChEBI" id="CHEBI:58349"/>
    </ligand>
</feature>
<keyword evidence="10 12" id="KW-0560">Oxidoreductase</keyword>
<comment type="pathway">
    <text evidence="2 12">Cofactor biosynthesis; riboflavin biosynthesis; 5-amino-6-(D-ribitylamino)uracil from GTP: step 2/4.</text>
</comment>
<keyword evidence="9 12" id="KW-0521">NADP</keyword>
<evidence type="ECO:0000256" key="1">
    <source>
        <dbReference type="ARBA" id="ARBA00002151"/>
    </source>
</evidence>
<dbReference type="NCBIfam" id="TIGR00227">
    <property type="entry name" value="ribD_Cterm"/>
    <property type="match status" value="1"/>
</dbReference>
<dbReference type="GO" id="GO:0050661">
    <property type="term" value="F:NADP binding"/>
    <property type="evidence" value="ECO:0007669"/>
    <property type="project" value="InterPro"/>
</dbReference>
<feature type="binding site" evidence="14">
    <location>
        <position position="222"/>
    </location>
    <ligand>
        <name>NADP(+)</name>
        <dbReference type="ChEBI" id="CHEBI:58349"/>
    </ligand>
</feature>
<keyword evidence="6 12" id="KW-0686">Riboflavin biosynthesis</keyword>
<dbReference type="EMBL" id="SJPQ01000002">
    <property type="protein sequence ID" value="TWT88666.1"/>
    <property type="molecule type" value="Genomic_DNA"/>
</dbReference>
<evidence type="ECO:0000256" key="14">
    <source>
        <dbReference type="PIRSR" id="PIRSR006769-2"/>
    </source>
</evidence>
<feature type="domain" description="CMP/dCMP-type deaminase" evidence="16">
    <location>
        <begin position="18"/>
        <end position="145"/>
    </location>
</feature>
<dbReference type="PROSITE" id="PS51747">
    <property type="entry name" value="CYT_DCMP_DEAMINASES_2"/>
    <property type="match status" value="1"/>
</dbReference>
<dbReference type="Proteomes" id="UP000315440">
    <property type="component" value="Unassembled WGS sequence"/>
</dbReference>
<comment type="similarity">
    <text evidence="4 12">In the N-terminal section; belongs to the cytidine and deoxycytidylate deaminase family.</text>
</comment>
<dbReference type="EC" id="3.5.4.26" evidence="12"/>
<feature type="binding site" evidence="14">
    <location>
        <position position="192"/>
    </location>
    <ligand>
        <name>NADP(+)</name>
        <dbReference type="ChEBI" id="CHEBI:58349"/>
    </ligand>
</feature>
<dbReference type="GO" id="GO:0008270">
    <property type="term" value="F:zinc ion binding"/>
    <property type="evidence" value="ECO:0007669"/>
    <property type="project" value="InterPro"/>
</dbReference>
<evidence type="ECO:0000256" key="8">
    <source>
        <dbReference type="ARBA" id="ARBA00022833"/>
    </source>
</evidence>
<protein>
    <recommendedName>
        <fullName evidence="12">Riboflavin biosynthesis protein RibD</fullName>
    </recommendedName>
    <domain>
        <recommendedName>
            <fullName evidence="12">Diaminohydroxyphosphoribosylaminopyrimidine deaminase</fullName>
            <shortName evidence="12">DRAP deaminase</shortName>
            <ecNumber evidence="12">3.5.4.26</ecNumber>
        </recommendedName>
        <alternativeName>
            <fullName evidence="12">Riboflavin-specific deaminase</fullName>
        </alternativeName>
    </domain>
    <domain>
        <recommendedName>
            <fullName evidence="12">5-amino-6-(5-phosphoribosylamino)uracil reductase</fullName>
            <ecNumber evidence="12">1.1.1.193</ecNumber>
        </recommendedName>
        <alternativeName>
            <fullName evidence="12">HTP reductase</fullName>
        </alternativeName>
    </domain>
</protein>
<evidence type="ECO:0000256" key="11">
    <source>
        <dbReference type="ARBA" id="ARBA00023268"/>
    </source>
</evidence>
<comment type="pathway">
    <text evidence="3 12">Cofactor biosynthesis; riboflavin biosynthesis; 5-amino-6-(D-ribitylamino)uracil from GTP: step 3/4.</text>
</comment>
<feature type="binding site" evidence="15">
    <location>
        <position position="72"/>
    </location>
    <ligand>
        <name>Zn(2+)</name>
        <dbReference type="ChEBI" id="CHEBI:29105"/>
        <note>catalytic</note>
    </ligand>
</feature>
<feature type="binding site" evidence="14">
    <location>
        <position position="229"/>
    </location>
    <ligand>
        <name>substrate</name>
    </ligand>
</feature>
<dbReference type="PANTHER" id="PTHR38011:SF7">
    <property type="entry name" value="2,5-DIAMINO-6-RIBOSYLAMINO-4(3H)-PYRIMIDINONE 5'-PHOSPHATE REDUCTASE"/>
    <property type="match status" value="1"/>
</dbReference>
<dbReference type="InterPro" id="IPR050765">
    <property type="entry name" value="Riboflavin_Biosynth_HTPR"/>
</dbReference>
<feature type="binding site" evidence="14">
    <location>
        <position position="226"/>
    </location>
    <ligand>
        <name>substrate</name>
    </ligand>
</feature>
<dbReference type="InterPro" id="IPR004794">
    <property type="entry name" value="Eubact_RibD"/>
</dbReference>
<comment type="cofactor">
    <cofactor evidence="12 15">
        <name>Zn(2+)</name>
        <dbReference type="ChEBI" id="CHEBI:29105"/>
    </cofactor>
    <text evidence="12 15">Binds 1 zinc ion.</text>
</comment>
<proteinExistence type="inferred from homology"/>
<dbReference type="InterPro" id="IPR011549">
    <property type="entry name" value="RibD_C"/>
</dbReference>
<feature type="binding site" evidence="15">
    <location>
        <position position="106"/>
    </location>
    <ligand>
        <name>Zn(2+)</name>
        <dbReference type="ChEBI" id="CHEBI:29105"/>
        <note>catalytic</note>
    </ligand>
</feature>
<dbReference type="UniPathway" id="UPA00275">
    <property type="reaction ID" value="UER00401"/>
</dbReference>
<evidence type="ECO:0000256" key="10">
    <source>
        <dbReference type="ARBA" id="ARBA00023002"/>
    </source>
</evidence>
<dbReference type="GO" id="GO:0008835">
    <property type="term" value="F:diaminohydroxyphosphoribosylaminopyrimidine deaminase activity"/>
    <property type="evidence" value="ECO:0007669"/>
    <property type="project" value="UniProtKB-EC"/>
</dbReference>
<dbReference type="SUPFAM" id="SSF53927">
    <property type="entry name" value="Cytidine deaminase-like"/>
    <property type="match status" value="1"/>
</dbReference>
<comment type="catalytic activity">
    <reaction evidence="12">
        <text>2,5-diamino-6-hydroxy-4-(5-phosphoribosylamino)-pyrimidine + H2O + H(+) = 5-amino-6-(5-phospho-D-ribosylamino)uracil + NH4(+)</text>
        <dbReference type="Rhea" id="RHEA:21868"/>
        <dbReference type="ChEBI" id="CHEBI:15377"/>
        <dbReference type="ChEBI" id="CHEBI:15378"/>
        <dbReference type="ChEBI" id="CHEBI:28938"/>
        <dbReference type="ChEBI" id="CHEBI:58453"/>
        <dbReference type="ChEBI" id="CHEBI:58614"/>
        <dbReference type="EC" id="3.5.4.26"/>
    </reaction>
</comment>
<feature type="active site" description="Proton donor" evidence="13">
    <location>
        <position position="74"/>
    </location>
</feature>
<evidence type="ECO:0000256" key="13">
    <source>
        <dbReference type="PIRSR" id="PIRSR006769-1"/>
    </source>
</evidence>
<dbReference type="CDD" id="cd01284">
    <property type="entry name" value="Riboflavin_deaminase-reductase"/>
    <property type="match status" value="1"/>
</dbReference>
<dbReference type="Gene3D" id="3.40.430.10">
    <property type="entry name" value="Dihydrofolate Reductase, subunit A"/>
    <property type="match status" value="1"/>
</dbReference>
<keyword evidence="11" id="KW-0511">Multifunctional enzyme</keyword>
<dbReference type="InterPro" id="IPR002734">
    <property type="entry name" value="RibDG_C"/>
</dbReference>
<dbReference type="GO" id="GO:0008703">
    <property type="term" value="F:5-amino-6-(5-phosphoribosylamino)uracil reductase activity"/>
    <property type="evidence" value="ECO:0007669"/>
    <property type="project" value="UniProtKB-EC"/>
</dbReference>
<organism evidence="17 18">
    <name type="scientific">Pseudobythopirellula maris</name>
    <dbReference type="NCBI Taxonomy" id="2527991"/>
    <lineage>
        <taxon>Bacteria</taxon>
        <taxon>Pseudomonadati</taxon>
        <taxon>Planctomycetota</taxon>
        <taxon>Planctomycetia</taxon>
        <taxon>Pirellulales</taxon>
        <taxon>Lacipirellulaceae</taxon>
        <taxon>Pseudobythopirellula</taxon>
    </lineage>
</organism>
<dbReference type="SUPFAM" id="SSF53597">
    <property type="entry name" value="Dihydrofolate reductase-like"/>
    <property type="match status" value="1"/>
</dbReference>
<comment type="caution">
    <text evidence="17">The sequence shown here is derived from an EMBL/GenBank/DDBJ whole genome shotgun (WGS) entry which is preliminary data.</text>
</comment>
<feature type="binding site" evidence="14">
    <location>
        <position position="206"/>
    </location>
    <ligand>
        <name>substrate</name>
    </ligand>
</feature>
<accession>A0A5C5ZNH2</accession>
<feature type="binding site" evidence="14">
    <location>
        <position position="190"/>
    </location>
    <ligand>
        <name>substrate</name>
    </ligand>
</feature>
<evidence type="ECO:0000256" key="4">
    <source>
        <dbReference type="ARBA" id="ARBA00005259"/>
    </source>
</evidence>
<dbReference type="PIRSF" id="PIRSF006769">
    <property type="entry name" value="RibD"/>
    <property type="match status" value="1"/>
</dbReference>
<sequence length="387" mass="40428">MSRDPYPTDGADPPDTLADEAACMRRALELAARGEGAVEPNPMVGCVVARRTDAGAYRVVGEGWHARFGGPHAEAAALAQAGDKARGATLFVTLEPCAHTGKTPPCVEAILHAGVERVFAAVRDPDPRVDGGGFERLRREGVACEVGQGGAEALRLLAPYLKLQQRGLPWVIAKWAMTLDGKIAAAGGDSQWISGDESRKQVHRLRGVVDAVVVGPGTLAADDPLLTARPPGPRVPLRIVVGLTRPGPPTRRLFDSLADGPVLAAVGADYPASDAEALRSRGVEVLVTEGQDLGGIAACTLEELGRRRLTNVLVEGGGGLLGALFDRDAIDEARVFLAPKVIGGAGAPGPVAGTGLERIADARVFEPLSCEQFGDDLCVTTRRRPPL</sequence>
<dbReference type="InterPro" id="IPR016193">
    <property type="entry name" value="Cytidine_deaminase-like"/>
</dbReference>
<comment type="similarity">
    <text evidence="5 12">In the C-terminal section; belongs to the HTP reductase family.</text>
</comment>
<evidence type="ECO:0000256" key="6">
    <source>
        <dbReference type="ARBA" id="ARBA00022619"/>
    </source>
</evidence>
<dbReference type="InterPro" id="IPR016192">
    <property type="entry name" value="APOBEC/CMP_deaminase_Zn-bd"/>
</dbReference>
<evidence type="ECO:0000256" key="3">
    <source>
        <dbReference type="ARBA" id="ARBA00004910"/>
    </source>
</evidence>
<keyword evidence="12" id="KW-0378">Hydrolase</keyword>
<feature type="binding site" evidence="14">
    <location>
        <position position="176"/>
    </location>
    <ligand>
        <name>NADP(+)</name>
        <dbReference type="ChEBI" id="CHEBI:58349"/>
    </ligand>
</feature>
<keyword evidence="8 12" id="KW-0862">Zinc</keyword>
<dbReference type="NCBIfam" id="TIGR00326">
    <property type="entry name" value="eubact_ribD"/>
    <property type="match status" value="1"/>
</dbReference>
<reference evidence="17 18" key="1">
    <citation type="submission" date="2019-02" db="EMBL/GenBank/DDBJ databases">
        <title>Deep-cultivation of Planctomycetes and their phenomic and genomic characterization uncovers novel biology.</title>
        <authorList>
            <person name="Wiegand S."/>
            <person name="Jogler M."/>
            <person name="Boedeker C."/>
            <person name="Pinto D."/>
            <person name="Vollmers J."/>
            <person name="Rivas-Marin E."/>
            <person name="Kohn T."/>
            <person name="Peeters S.H."/>
            <person name="Heuer A."/>
            <person name="Rast P."/>
            <person name="Oberbeckmann S."/>
            <person name="Bunk B."/>
            <person name="Jeske O."/>
            <person name="Meyerdierks A."/>
            <person name="Storesund J.E."/>
            <person name="Kallscheuer N."/>
            <person name="Luecker S."/>
            <person name="Lage O.M."/>
            <person name="Pohl T."/>
            <person name="Merkel B.J."/>
            <person name="Hornburger P."/>
            <person name="Mueller R.-W."/>
            <person name="Bruemmer F."/>
            <person name="Labrenz M."/>
            <person name="Spormann A.M."/>
            <person name="Op Den Camp H."/>
            <person name="Overmann J."/>
            <person name="Amann R."/>
            <person name="Jetten M.S.M."/>
            <person name="Mascher T."/>
            <person name="Medema M.H."/>
            <person name="Devos D.P."/>
            <person name="Kaster A.-K."/>
            <person name="Ovreas L."/>
            <person name="Rohde M."/>
            <person name="Galperin M.Y."/>
            <person name="Jogler C."/>
        </authorList>
    </citation>
    <scope>NUCLEOTIDE SEQUENCE [LARGE SCALE GENOMIC DNA]</scope>
    <source>
        <strain evidence="17 18">Mal64</strain>
    </source>
</reference>
<comment type="catalytic activity">
    <reaction evidence="12">
        <text>5-amino-6-(5-phospho-D-ribitylamino)uracil + NADP(+) = 5-amino-6-(5-phospho-D-ribosylamino)uracil + NADPH + H(+)</text>
        <dbReference type="Rhea" id="RHEA:17845"/>
        <dbReference type="ChEBI" id="CHEBI:15378"/>
        <dbReference type="ChEBI" id="CHEBI:57783"/>
        <dbReference type="ChEBI" id="CHEBI:58349"/>
        <dbReference type="ChEBI" id="CHEBI:58421"/>
        <dbReference type="ChEBI" id="CHEBI:58453"/>
        <dbReference type="EC" id="1.1.1.193"/>
    </reaction>
</comment>
<dbReference type="GO" id="GO:0009231">
    <property type="term" value="P:riboflavin biosynthetic process"/>
    <property type="evidence" value="ECO:0007669"/>
    <property type="project" value="UniProtKB-UniPathway"/>
</dbReference>
<dbReference type="EC" id="1.1.1.193" evidence="12"/>